<evidence type="ECO:0000256" key="2">
    <source>
        <dbReference type="ARBA" id="ARBA00023125"/>
    </source>
</evidence>
<dbReference type="Gene3D" id="4.10.520.10">
    <property type="entry name" value="IHF-like DNA-binding proteins"/>
    <property type="match status" value="1"/>
</dbReference>
<keyword evidence="2" id="KW-0238">DNA-binding</keyword>
<dbReference type="InterPro" id="IPR020816">
    <property type="entry name" value="Histone-like_DNA-bd_CS"/>
</dbReference>
<dbReference type="CDD" id="cd13836">
    <property type="entry name" value="IHF_B"/>
    <property type="match status" value="1"/>
</dbReference>
<protein>
    <submittedName>
        <fullName evidence="4">Integration host factor subunit beta</fullName>
    </submittedName>
</protein>
<keyword evidence="5" id="KW-1185">Reference proteome</keyword>
<dbReference type="PRINTS" id="PR01727">
    <property type="entry name" value="DNABINDINGHU"/>
</dbReference>
<dbReference type="SUPFAM" id="SSF47729">
    <property type="entry name" value="IHF-like DNA-binding proteins"/>
    <property type="match status" value="1"/>
</dbReference>
<comment type="caution">
    <text evidence="4">The sequence shown here is derived from an EMBL/GenBank/DDBJ whole genome shotgun (WGS) entry which is preliminary data.</text>
</comment>
<dbReference type="PANTHER" id="PTHR33175">
    <property type="entry name" value="DNA-BINDING PROTEIN HU"/>
    <property type="match status" value="1"/>
</dbReference>
<sequence>MIRRLTHCRTFAFQMTKSELMGALAAKQSHLLQEDVELAVNAIIEVLITAVATGERIEIRGFGGFSTIPRQARIGRNPKTGESVSLPNRHAVHFKPGLDLRHRVNASKQAFPTIKDL</sequence>
<dbReference type="SMART" id="SM00411">
    <property type="entry name" value="BHL"/>
    <property type="match status" value="1"/>
</dbReference>
<dbReference type="RefSeq" id="WP_192396496.1">
    <property type="nucleotide sequence ID" value="NZ_CAJHIU010000004.1"/>
</dbReference>
<dbReference type="NCBIfam" id="NF001222">
    <property type="entry name" value="PRK00199.1"/>
    <property type="match status" value="1"/>
</dbReference>
<organism evidence="4 5">
    <name type="scientific">Methylomonas fluvii</name>
    <dbReference type="NCBI Taxonomy" id="1854564"/>
    <lineage>
        <taxon>Bacteria</taxon>
        <taxon>Pseudomonadati</taxon>
        <taxon>Pseudomonadota</taxon>
        <taxon>Gammaproteobacteria</taxon>
        <taxon>Methylococcales</taxon>
        <taxon>Methylococcaceae</taxon>
        <taxon>Methylomonas</taxon>
    </lineage>
</organism>
<comment type="similarity">
    <text evidence="1 3">Belongs to the bacterial histone-like protein family.</text>
</comment>
<dbReference type="EMBL" id="JACXST010000004">
    <property type="protein sequence ID" value="MBD9363783.1"/>
    <property type="molecule type" value="Genomic_DNA"/>
</dbReference>
<evidence type="ECO:0000256" key="1">
    <source>
        <dbReference type="ARBA" id="ARBA00010529"/>
    </source>
</evidence>
<gene>
    <name evidence="4" type="ORF">EBB_25475</name>
</gene>
<dbReference type="InterPro" id="IPR010992">
    <property type="entry name" value="IHF-like_DNA-bd_dom_sf"/>
</dbReference>
<accession>A0ABR9DL05</accession>
<name>A0ABR9DL05_9GAMM</name>
<dbReference type="Proteomes" id="UP000641152">
    <property type="component" value="Unassembled WGS sequence"/>
</dbReference>
<evidence type="ECO:0000313" key="4">
    <source>
        <dbReference type="EMBL" id="MBD9363783.1"/>
    </source>
</evidence>
<evidence type="ECO:0000256" key="3">
    <source>
        <dbReference type="RuleBase" id="RU003939"/>
    </source>
</evidence>
<dbReference type="Pfam" id="PF00216">
    <property type="entry name" value="Bac_DNA_binding"/>
    <property type="match status" value="1"/>
</dbReference>
<dbReference type="PANTHER" id="PTHR33175:SF5">
    <property type="entry name" value="INTEGRATION HOST FACTOR SUBUNIT BETA"/>
    <property type="match status" value="1"/>
</dbReference>
<dbReference type="InterPro" id="IPR000119">
    <property type="entry name" value="Hist_DNA-bd"/>
</dbReference>
<proteinExistence type="inferred from homology"/>
<dbReference type="PROSITE" id="PS00045">
    <property type="entry name" value="HISTONE_LIKE"/>
    <property type="match status" value="1"/>
</dbReference>
<evidence type="ECO:0000313" key="5">
    <source>
        <dbReference type="Proteomes" id="UP000641152"/>
    </source>
</evidence>
<reference evidence="4 5" key="1">
    <citation type="submission" date="2020-09" db="EMBL/GenBank/DDBJ databases">
        <title>Methylomonas albis sp. nov. and Methylomonas fluvii sp. nov.: Two cold-adapted methanotrophs from the River Elbe and an amended description of Methylovulum psychrotolerans strain Eb1.</title>
        <authorList>
            <person name="Bussmann I.K."/>
            <person name="Klings K.-W."/>
            <person name="Warnstedt J."/>
            <person name="Hoppert M."/>
            <person name="Saborowski A."/>
            <person name="Horn F."/>
            <person name="Liebner S."/>
        </authorList>
    </citation>
    <scope>NUCLEOTIDE SEQUENCE [LARGE SCALE GENOMIC DNA]</scope>
    <source>
        <strain evidence="4 5">EbB</strain>
    </source>
</reference>